<dbReference type="EMBL" id="KV417786">
    <property type="protein sequence ID" value="KZP06454.1"/>
    <property type="molecule type" value="Genomic_DNA"/>
</dbReference>
<evidence type="ECO:0000256" key="1">
    <source>
        <dbReference type="SAM" id="MobiDB-lite"/>
    </source>
</evidence>
<name>A0A167WTH2_9AGAM</name>
<proteinExistence type="predicted"/>
<dbReference type="Proteomes" id="UP000076532">
    <property type="component" value="Unassembled WGS sequence"/>
</dbReference>
<accession>A0A167WTH2</accession>
<organism evidence="2 3">
    <name type="scientific">Athelia psychrophila</name>
    <dbReference type="NCBI Taxonomy" id="1759441"/>
    <lineage>
        <taxon>Eukaryota</taxon>
        <taxon>Fungi</taxon>
        <taxon>Dikarya</taxon>
        <taxon>Basidiomycota</taxon>
        <taxon>Agaricomycotina</taxon>
        <taxon>Agaricomycetes</taxon>
        <taxon>Agaricomycetidae</taxon>
        <taxon>Atheliales</taxon>
        <taxon>Atheliaceae</taxon>
        <taxon>Athelia</taxon>
    </lineage>
</organism>
<sequence length="136" mass="15196">MIMAYAHSSAPQRLRSWILAMYSPSLTKPVTLYYPTSSNRANSCPSLFSPSTRPSLYAHRAAAFQNVDLRTGTATSLSLSCLPWNPPRRPNVCAWWLSHLHTLSGSEPERRAKKPLQAPSPDARHRNIQGPESEHC</sequence>
<feature type="region of interest" description="Disordered" evidence="1">
    <location>
        <begin position="106"/>
        <end position="136"/>
    </location>
</feature>
<evidence type="ECO:0000313" key="2">
    <source>
        <dbReference type="EMBL" id="KZP06454.1"/>
    </source>
</evidence>
<reference evidence="2 3" key="1">
    <citation type="journal article" date="2016" name="Mol. Biol. Evol.">
        <title>Comparative Genomics of Early-Diverging Mushroom-Forming Fungi Provides Insights into the Origins of Lignocellulose Decay Capabilities.</title>
        <authorList>
            <person name="Nagy L.G."/>
            <person name="Riley R."/>
            <person name="Tritt A."/>
            <person name="Adam C."/>
            <person name="Daum C."/>
            <person name="Floudas D."/>
            <person name="Sun H."/>
            <person name="Yadav J.S."/>
            <person name="Pangilinan J."/>
            <person name="Larsson K.H."/>
            <person name="Matsuura K."/>
            <person name="Barry K."/>
            <person name="Labutti K."/>
            <person name="Kuo R."/>
            <person name="Ohm R.A."/>
            <person name="Bhattacharya S.S."/>
            <person name="Shirouzu T."/>
            <person name="Yoshinaga Y."/>
            <person name="Martin F.M."/>
            <person name="Grigoriev I.V."/>
            <person name="Hibbett D.S."/>
        </authorList>
    </citation>
    <scope>NUCLEOTIDE SEQUENCE [LARGE SCALE GENOMIC DNA]</scope>
    <source>
        <strain evidence="2 3">CBS 109695</strain>
    </source>
</reference>
<dbReference type="AlphaFoldDB" id="A0A167WTH2"/>
<gene>
    <name evidence="2" type="ORF">FIBSPDRAFT_318290</name>
</gene>
<keyword evidence="3" id="KW-1185">Reference proteome</keyword>
<evidence type="ECO:0000313" key="3">
    <source>
        <dbReference type="Proteomes" id="UP000076532"/>
    </source>
</evidence>
<protein>
    <submittedName>
        <fullName evidence="2">Uncharacterized protein</fullName>
    </submittedName>
</protein>